<sequence length="30" mass="3510">MTEQTSASIIPRPFFITYNLLQPFYFIEAA</sequence>
<gene>
    <name evidence="1" type="ORF">SAMN04489723_109136</name>
</gene>
<dbReference type="AlphaFoldDB" id="A0A1I1AVW3"/>
<name>A0A1I1AVW3_9BACT</name>
<evidence type="ECO:0000313" key="2">
    <source>
        <dbReference type="Proteomes" id="UP000198790"/>
    </source>
</evidence>
<evidence type="ECO:0000313" key="1">
    <source>
        <dbReference type="EMBL" id="SFB41556.1"/>
    </source>
</evidence>
<dbReference type="STRING" id="237018.SAMN04489723_109136"/>
<proteinExistence type="predicted"/>
<dbReference type="EMBL" id="FOKK01000009">
    <property type="protein sequence ID" value="SFB41556.1"/>
    <property type="molecule type" value="Genomic_DNA"/>
</dbReference>
<protein>
    <submittedName>
        <fullName evidence="1">Uncharacterized protein</fullName>
    </submittedName>
</protein>
<keyword evidence="2" id="KW-1185">Reference proteome</keyword>
<dbReference type="Proteomes" id="UP000198790">
    <property type="component" value="Unassembled WGS sequence"/>
</dbReference>
<organism evidence="1 2">
    <name type="scientific">Algoriphagus aquimarinus</name>
    <dbReference type="NCBI Taxonomy" id="237018"/>
    <lineage>
        <taxon>Bacteria</taxon>
        <taxon>Pseudomonadati</taxon>
        <taxon>Bacteroidota</taxon>
        <taxon>Cytophagia</taxon>
        <taxon>Cytophagales</taxon>
        <taxon>Cyclobacteriaceae</taxon>
        <taxon>Algoriphagus</taxon>
    </lineage>
</organism>
<accession>A0A1I1AVW3</accession>
<reference evidence="1 2" key="1">
    <citation type="submission" date="2016-10" db="EMBL/GenBank/DDBJ databases">
        <authorList>
            <person name="de Groot N.N."/>
        </authorList>
    </citation>
    <scope>NUCLEOTIDE SEQUENCE [LARGE SCALE GENOMIC DNA]</scope>
    <source>
        <strain evidence="1 2">DSM 23399</strain>
    </source>
</reference>